<gene>
    <name evidence="2" type="ORF">HII31_09028</name>
</gene>
<proteinExistence type="predicted"/>
<comment type="caution">
    <text evidence="2">The sequence shown here is derived from an EMBL/GenBank/DDBJ whole genome shotgun (WGS) entry which is preliminary data.</text>
</comment>
<dbReference type="AlphaFoldDB" id="A0A8H6VIT0"/>
<evidence type="ECO:0000313" key="3">
    <source>
        <dbReference type="Proteomes" id="UP000660729"/>
    </source>
</evidence>
<dbReference type="OrthoDB" id="3650769at2759"/>
<dbReference type="Proteomes" id="UP000660729">
    <property type="component" value="Unassembled WGS sequence"/>
</dbReference>
<feature type="region of interest" description="Disordered" evidence="1">
    <location>
        <begin position="125"/>
        <end position="156"/>
    </location>
</feature>
<feature type="region of interest" description="Disordered" evidence="1">
    <location>
        <begin position="346"/>
        <end position="448"/>
    </location>
</feature>
<feature type="compositionally biased region" description="Polar residues" evidence="1">
    <location>
        <begin position="146"/>
        <end position="156"/>
    </location>
</feature>
<evidence type="ECO:0000256" key="1">
    <source>
        <dbReference type="SAM" id="MobiDB-lite"/>
    </source>
</evidence>
<evidence type="ECO:0000313" key="2">
    <source>
        <dbReference type="EMBL" id="KAF7189584.1"/>
    </source>
</evidence>
<feature type="compositionally biased region" description="Basic and acidic residues" evidence="1">
    <location>
        <begin position="356"/>
        <end position="374"/>
    </location>
</feature>
<protein>
    <submittedName>
        <fullName evidence="2">Uncharacterized protein</fullName>
    </submittedName>
</protein>
<organism evidence="2 3">
    <name type="scientific">Pseudocercospora fuligena</name>
    <dbReference type="NCBI Taxonomy" id="685502"/>
    <lineage>
        <taxon>Eukaryota</taxon>
        <taxon>Fungi</taxon>
        <taxon>Dikarya</taxon>
        <taxon>Ascomycota</taxon>
        <taxon>Pezizomycotina</taxon>
        <taxon>Dothideomycetes</taxon>
        <taxon>Dothideomycetidae</taxon>
        <taxon>Mycosphaerellales</taxon>
        <taxon>Mycosphaerellaceae</taxon>
        <taxon>Pseudocercospora</taxon>
    </lineage>
</organism>
<name>A0A8H6VIT0_9PEZI</name>
<dbReference type="EMBL" id="JABCIY010000183">
    <property type="protein sequence ID" value="KAF7189584.1"/>
    <property type="molecule type" value="Genomic_DNA"/>
</dbReference>
<reference evidence="2" key="1">
    <citation type="submission" date="2020-04" db="EMBL/GenBank/DDBJ databases">
        <title>Draft genome resource of the tomato pathogen Pseudocercospora fuligena.</title>
        <authorList>
            <person name="Zaccaron A."/>
        </authorList>
    </citation>
    <scope>NUCLEOTIDE SEQUENCE</scope>
    <source>
        <strain evidence="2">PF001</strain>
    </source>
</reference>
<feature type="compositionally biased region" description="Basic residues" evidence="1">
    <location>
        <begin position="375"/>
        <end position="387"/>
    </location>
</feature>
<accession>A0A8H6VIT0</accession>
<keyword evidence="3" id="KW-1185">Reference proteome</keyword>
<sequence length="448" mass="48856">MSGQGFDNTTNYSFSQLDSDMLEAADTLGEHDMSWDLAYCLFCNGPSHGPHAYDCPLHHEHAAQIPHHSYSGVQSYGHAQGVMATPTPVRTANMPSSEVVDAYAPPTQAQQDLMRPMGPVKLNPINFGGRSPNSAASIPTPASEPDSAQLSDTAPQQQPLIAVSPGRFPYTGRFKSFAEAQSALQAQPTDRIVSLNIENDDWQLGKNAEYVQNCGARLLAAIQHAPTEAPAYHTNDFARQYYFDHQANTLTRIMEALEAKPIEAEARVLVCIQEIIDIHEHGLPESVLGRTTHKQGYKVERNMLCSERMDKVIHGATIDKYIAHDILTGLSVKDYVRSPDGFLKRKQENSRVNAKKALDKKTLDHGMGKTDASTHTRKMKTATKKKGSVGTKGRGYRQTSVLADQMPLPAFGSMLTPESEAATPDAAATPNSNADVDSAGHGDMNMED</sequence>